<keyword evidence="6" id="KW-0479">Metal-binding</keyword>
<keyword evidence="10 11" id="KW-0472">Membrane</keyword>
<dbReference type="GO" id="GO:0016491">
    <property type="term" value="F:oxidoreductase activity"/>
    <property type="evidence" value="ECO:0007669"/>
    <property type="project" value="InterPro"/>
</dbReference>
<evidence type="ECO:0000259" key="12">
    <source>
        <dbReference type="PROSITE" id="PS50939"/>
    </source>
</evidence>
<evidence type="ECO:0000256" key="6">
    <source>
        <dbReference type="ARBA" id="ARBA00022723"/>
    </source>
</evidence>
<dbReference type="Gene3D" id="1.20.120.1770">
    <property type="match status" value="1"/>
</dbReference>
<feature type="transmembrane region" description="Helical" evidence="11">
    <location>
        <begin position="119"/>
        <end position="140"/>
    </location>
</feature>
<dbReference type="SMART" id="SM00665">
    <property type="entry name" value="B561"/>
    <property type="match status" value="1"/>
</dbReference>
<comment type="caution">
    <text evidence="13">The sequence shown here is derived from an EMBL/GenBank/DDBJ whole genome shotgun (WGS) entry which is preliminary data.</text>
</comment>
<organism evidence="13">
    <name type="scientific">Daucus carota subsp. sativus</name>
    <name type="common">Carrot</name>
    <dbReference type="NCBI Taxonomy" id="79200"/>
    <lineage>
        <taxon>Eukaryota</taxon>
        <taxon>Viridiplantae</taxon>
        <taxon>Streptophyta</taxon>
        <taxon>Embryophyta</taxon>
        <taxon>Tracheophyta</taxon>
        <taxon>Spermatophyta</taxon>
        <taxon>Magnoliopsida</taxon>
        <taxon>eudicotyledons</taxon>
        <taxon>Gunneridae</taxon>
        <taxon>Pentapetalae</taxon>
        <taxon>asterids</taxon>
        <taxon>campanulids</taxon>
        <taxon>Apiales</taxon>
        <taxon>Apiaceae</taxon>
        <taxon>Apioideae</taxon>
        <taxon>Scandiceae</taxon>
        <taxon>Daucinae</taxon>
        <taxon>Daucus</taxon>
        <taxon>Daucus sect. Daucus</taxon>
    </lineage>
</organism>
<dbReference type="PANTHER" id="PTHR10106">
    <property type="entry name" value="CYTOCHROME B561-RELATED"/>
    <property type="match status" value="1"/>
</dbReference>
<dbReference type="Gramene" id="KZM85761">
    <property type="protein sequence ID" value="KZM85761"/>
    <property type="gene ID" value="DCAR_026817"/>
</dbReference>
<keyword evidence="4" id="KW-0349">Heme</keyword>
<protein>
    <recommendedName>
        <fullName evidence="12">Cytochrome b561 domain-containing protein</fullName>
    </recommendedName>
</protein>
<feature type="domain" description="Cytochrome b561" evidence="12">
    <location>
        <begin position="21"/>
        <end position="242"/>
    </location>
</feature>
<dbReference type="Pfam" id="PF03188">
    <property type="entry name" value="Cytochrom_B561"/>
    <property type="match status" value="1"/>
</dbReference>
<evidence type="ECO:0000256" key="7">
    <source>
        <dbReference type="ARBA" id="ARBA00022982"/>
    </source>
</evidence>
<evidence type="ECO:0000256" key="10">
    <source>
        <dbReference type="ARBA" id="ARBA00023136"/>
    </source>
</evidence>
<evidence type="ECO:0000256" key="3">
    <source>
        <dbReference type="ARBA" id="ARBA00022448"/>
    </source>
</evidence>
<evidence type="ECO:0000256" key="4">
    <source>
        <dbReference type="ARBA" id="ARBA00022617"/>
    </source>
</evidence>
<dbReference type="InterPro" id="IPR043205">
    <property type="entry name" value="CYB561/CYBRD1-like"/>
</dbReference>
<dbReference type="PANTHER" id="PTHR10106:SF15">
    <property type="entry name" value="TRANSMEMBRANE ASCORBATE FERRIREDUCTASE 3-RELATED"/>
    <property type="match status" value="1"/>
</dbReference>
<reference evidence="13" key="1">
    <citation type="journal article" date="2016" name="Nat. Genet.">
        <title>A high-quality carrot genome assembly provides new insights into carotenoid accumulation and asterid genome evolution.</title>
        <authorList>
            <person name="Iorizzo M."/>
            <person name="Ellison S."/>
            <person name="Senalik D."/>
            <person name="Zeng P."/>
            <person name="Satapoomin P."/>
            <person name="Huang J."/>
            <person name="Bowman M."/>
            <person name="Iovene M."/>
            <person name="Sanseverino W."/>
            <person name="Cavagnaro P."/>
            <person name="Yildiz M."/>
            <person name="Macko-Podgorni A."/>
            <person name="Moranska E."/>
            <person name="Grzebelus E."/>
            <person name="Grzebelus D."/>
            <person name="Ashrafi H."/>
            <person name="Zheng Z."/>
            <person name="Cheng S."/>
            <person name="Spooner D."/>
            <person name="Van Deynze A."/>
            <person name="Simon P."/>
        </authorList>
    </citation>
    <scope>NUCLEOTIDE SEQUENCE [LARGE SCALE GENOMIC DNA]</scope>
    <source>
        <tissue evidence="13">Leaf</tissue>
    </source>
</reference>
<evidence type="ECO:0000313" key="13">
    <source>
        <dbReference type="EMBL" id="KZM85761.1"/>
    </source>
</evidence>
<proteinExistence type="predicted"/>
<evidence type="ECO:0000256" key="11">
    <source>
        <dbReference type="SAM" id="Phobius"/>
    </source>
</evidence>
<dbReference type="AlphaFoldDB" id="A0A175YRH7"/>
<keyword evidence="9" id="KW-0408">Iron</keyword>
<keyword evidence="5 11" id="KW-0812">Transmembrane</keyword>
<dbReference type="InterPro" id="IPR006593">
    <property type="entry name" value="Cyt_b561/ferric_Rdtase_TM"/>
</dbReference>
<evidence type="ECO:0000256" key="2">
    <source>
        <dbReference type="ARBA" id="ARBA00004141"/>
    </source>
</evidence>
<evidence type="ECO:0000256" key="8">
    <source>
        <dbReference type="ARBA" id="ARBA00022989"/>
    </source>
</evidence>
<sequence length="247" mass="27547">MDVITVDRRTYLRSASRITVLAHLLGLTALVLLIFWLLHYREGLDLDSENPSRVFNVKFSISLNLKIYLALLTSCILQSYGGAMAPSGPYVASSLVHLFAAEAMMVYKTIPAEHQVQKFVHLFFNLVSLVLGIVGIHAVFKYHDKLHLEDMTSLHSWIGMWLFGFSFFLFSQASTVNTRARALPWHVNGGRALLYMAICAAETGLMQKATYLRLGGSRESHLMNVLGVLILLFGITVDISVALARCI</sequence>
<accession>A0A175YRH7</accession>
<keyword evidence="3" id="KW-0813">Transport</keyword>
<feature type="transmembrane region" description="Helical" evidence="11">
    <location>
        <begin position="222"/>
        <end position="244"/>
    </location>
</feature>
<dbReference type="OMA" id="VATFAFQ"/>
<evidence type="ECO:0000256" key="9">
    <source>
        <dbReference type="ARBA" id="ARBA00023004"/>
    </source>
</evidence>
<dbReference type="GO" id="GO:0046872">
    <property type="term" value="F:metal ion binding"/>
    <property type="evidence" value="ECO:0007669"/>
    <property type="project" value="UniProtKB-KW"/>
</dbReference>
<feature type="transmembrane region" description="Helical" evidence="11">
    <location>
        <begin position="192"/>
        <end position="210"/>
    </location>
</feature>
<feature type="transmembrane region" description="Helical" evidence="11">
    <location>
        <begin position="152"/>
        <end position="171"/>
    </location>
</feature>
<feature type="transmembrane region" description="Helical" evidence="11">
    <location>
        <begin position="20"/>
        <end position="38"/>
    </location>
</feature>
<dbReference type="PROSITE" id="PS50939">
    <property type="entry name" value="CYTOCHROME_B561"/>
    <property type="match status" value="1"/>
</dbReference>
<gene>
    <name evidence="13" type="ORF">DCAR_026817</name>
</gene>
<evidence type="ECO:0000256" key="1">
    <source>
        <dbReference type="ARBA" id="ARBA00001970"/>
    </source>
</evidence>
<name>A0A175YRH7_DAUCS</name>
<dbReference type="EMBL" id="LNRQ01000008">
    <property type="protein sequence ID" value="KZM85761.1"/>
    <property type="molecule type" value="Genomic_DNA"/>
</dbReference>
<comment type="cofactor">
    <cofactor evidence="1">
        <name>heme b</name>
        <dbReference type="ChEBI" id="CHEBI:60344"/>
    </cofactor>
</comment>
<feature type="transmembrane region" description="Helical" evidence="11">
    <location>
        <begin position="87"/>
        <end position="107"/>
    </location>
</feature>
<comment type="subcellular location">
    <subcellularLocation>
        <location evidence="2">Membrane</location>
        <topology evidence="2">Multi-pass membrane protein</topology>
    </subcellularLocation>
</comment>
<evidence type="ECO:0000256" key="5">
    <source>
        <dbReference type="ARBA" id="ARBA00022692"/>
    </source>
</evidence>
<keyword evidence="7" id="KW-0249">Electron transport</keyword>
<keyword evidence="8 11" id="KW-1133">Transmembrane helix</keyword>
<dbReference type="GO" id="GO:0016020">
    <property type="term" value="C:membrane"/>
    <property type="evidence" value="ECO:0007669"/>
    <property type="project" value="UniProtKB-SubCell"/>
</dbReference>